<dbReference type="Gene3D" id="3.40.50.720">
    <property type="entry name" value="NAD(P)-binding Rossmann-like Domain"/>
    <property type="match status" value="2"/>
</dbReference>
<evidence type="ECO:0000256" key="1">
    <source>
        <dbReference type="ARBA" id="ARBA00001947"/>
    </source>
</evidence>
<dbReference type="OrthoDB" id="256869at2"/>
<dbReference type="SUPFAM" id="SSF50129">
    <property type="entry name" value="GroES-like"/>
    <property type="match status" value="1"/>
</dbReference>
<dbReference type="EC" id="1.1.1.301" evidence="8"/>
<dbReference type="SUPFAM" id="SSF55347">
    <property type="entry name" value="Glyceraldehyde-3-phosphate dehydrogenase-like, C-terminal domain"/>
    <property type="match status" value="1"/>
</dbReference>
<sequence length="724" mass="77260">MWHVAQNYRSGELTVLDAPEPACRPGGVLVRTSYSLISTGTELMKVSEARMSLLAKARARPDQVRQVVDAVAQQGAVATYRKTRTRLDSWTPLGYSLSGVVVEVGAGVQGFEVGDRVAAAGNEFALHAEVNWVPRNLCVPVPDGVLPQHAAFATVGAIAMQGLRRGEVQLGETACVIGLGLVGQLLVRLLVHAGVHVVGVDTVEDRCRLAEDGGAAGCAGPDPEGVARLEGLLRASTQGRGADHVFLAAGGASNGPVELAARLARDRARVVDIGKTRLDLPWNAYYEKELDVRFSRSYGPGRYDDRYELDGVDYPAGYVRWTEHRNIECFLDLLAQGALDLGPLVSSIDPVTEAPQVYERLRVGGASGIGFLLEYPVSDDPVPSSPSAHPSARPSVRPDTRSGARPGTRRAGAGAVRLGFIGAGSHASALLLPGLAKDPTAELVRVATSRSLTSVNAQRAFGFASAGTDSREVLEDDSLDAVVIVTRHRTHADLVCAALESGKAVYVEKPLALTEDELSRVEETMVRTGNDRLMVGFNRRFAPLLCDLRRRFGPAEEPLSMRYLVNAGRLAAGSWYLDEAEGSRFLGEGGHFIDTLSAWAEDEPVQVVAQHGADGQEVSVLLRFSRGSLGTLTYATGGSHRFGKESLDVHGGGRSAHLDNFTRASTWTPRGHDVRRSRGGPDKGHRAAMAAFVTAVRTGAEMPIDPWSLLTTTRTTLTVAGVAP</sequence>
<dbReference type="GO" id="GO:0046872">
    <property type="term" value="F:metal ion binding"/>
    <property type="evidence" value="ECO:0007669"/>
    <property type="project" value="UniProtKB-KW"/>
</dbReference>
<dbReference type="Pfam" id="PF01408">
    <property type="entry name" value="GFO_IDH_MocA"/>
    <property type="match status" value="1"/>
</dbReference>
<dbReference type="InterPro" id="IPR036291">
    <property type="entry name" value="NAD(P)-bd_dom_sf"/>
</dbReference>
<evidence type="ECO:0000256" key="4">
    <source>
        <dbReference type="ARBA" id="ARBA00022833"/>
    </source>
</evidence>
<comment type="similarity">
    <text evidence="2">Belongs to the zinc-containing alcohol dehydrogenase family.</text>
</comment>
<keyword evidence="3" id="KW-0479">Metal-binding</keyword>
<dbReference type="GO" id="GO:0000166">
    <property type="term" value="F:nucleotide binding"/>
    <property type="evidence" value="ECO:0007669"/>
    <property type="project" value="InterPro"/>
</dbReference>
<reference evidence="8 9" key="1">
    <citation type="submission" date="2016-03" db="EMBL/GenBank/DDBJ databases">
        <title>Complete genome sequence of a soil Actinobacterium, Nocardioides dokdonensis FR1436.</title>
        <authorList>
            <person name="Kwon S.-K."/>
            <person name="Kim K."/>
            <person name="Kim J.F."/>
        </authorList>
    </citation>
    <scope>NUCLEOTIDE SEQUENCE [LARGE SCALE GENOMIC DNA]</scope>
    <source>
        <strain evidence="8 9">FR1436</strain>
    </source>
</reference>
<evidence type="ECO:0000256" key="6">
    <source>
        <dbReference type="SAM" id="MobiDB-lite"/>
    </source>
</evidence>
<dbReference type="SUPFAM" id="SSF51735">
    <property type="entry name" value="NAD(P)-binding Rossmann-fold domains"/>
    <property type="match status" value="2"/>
</dbReference>
<dbReference type="KEGG" id="ndk:I601_0108"/>
<feature type="compositionally biased region" description="Low complexity" evidence="6">
    <location>
        <begin position="380"/>
        <end position="395"/>
    </location>
</feature>
<gene>
    <name evidence="8" type="ORF">I601_0108</name>
</gene>
<evidence type="ECO:0000313" key="9">
    <source>
        <dbReference type="Proteomes" id="UP000077868"/>
    </source>
</evidence>
<dbReference type="InterPro" id="IPR020843">
    <property type="entry name" value="ER"/>
</dbReference>
<evidence type="ECO:0000256" key="5">
    <source>
        <dbReference type="ARBA" id="ARBA00023002"/>
    </source>
</evidence>
<dbReference type="InterPro" id="IPR011032">
    <property type="entry name" value="GroES-like_sf"/>
</dbReference>
<dbReference type="Proteomes" id="UP000077868">
    <property type="component" value="Chromosome"/>
</dbReference>
<feature type="domain" description="Enoyl reductase (ER)" evidence="7">
    <location>
        <begin position="40"/>
        <end position="372"/>
    </location>
</feature>
<dbReference type="RefSeq" id="WP_068105074.1">
    <property type="nucleotide sequence ID" value="NZ_CP015079.1"/>
</dbReference>
<organism evidence="8 9">
    <name type="scientific">Nocardioides dokdonensis FR1436</name>
    <dbReference type="NCBI Taxonomy" id="1300347"/>
    <lineage>
        <taxon>Bacteria</taxon>
        <taxon>Bacillati</taxon>
        <taxon>Actinomycetota</taxon>
        <taxon>Actinomycetes</taxon>
        <taxon>Propionibacteriales</taxon>
        <taxon>Nocardioidaceae</taxon>
        <taxon>Nocardioides</taxon>
    </lineage>
</organism>
<dbReference type="AlphaFoldDB" id="A0A1A9GFZ2"/>
<dbReference type="PANTHER" id="PTHR43350">
    <property type="entry name" value="NAD-DEPENDENT ALCOHOL DEHYDROGENASE"/>
    <property type="match status" value="1"/>
</dbReference>
<dbReference type="Pfam" id="PF00107">
    <property type="entry name" value="ADH_zinc_N"/>
    <property type="match status" value="1"/>
</dbReference>
<keyword evidence="4" id="KW-0862">Zinc</keyword>
<dbReference type="InterPro" id="IPR000683">
    <property type="entry name" value="Gfo/Idh/MocA-like_OxRdtase_N"/>
</dbReference>
<proteinExistence type="inferred from homology"/>
<feature type="compositionally biased region" description="Basic and acidic residues" evidence="6">
    <location>
        <begin position="670"/>
        <end position="685"/>
    </location>
</feature>
<evidence type="ECO:0000256" key="3">
    <source>
        <dbReference type="ARBA" id="ARBA00022723"/>
    </source>
</evidence>
<dbReference type="Pfam" id="PF08240">
    <property type="entry name" value="ADH_N"/>
    <property type="match status" value="1"/>
</dbReference>
<keyword evidence="5 8" id="KW-0560">Oxidoreductase</keyword>
<keyword evidence="9" id="KW-1185">Reference proteome</keyword>
<dbReference type="PANTHER" id="PTHR43350:SF19">
    <property type="entry name" value="D-GULOSIDE 3-DEHYDROGENASE"/>
    <property type="match status" value="1"/>
</dbReference>
<evidence type="ECO:0000313" key="8">
    <source>
        <dbReference type="EMBL" id="ANH36562.1"/>
    </source>
</evidence>
<comment type="cofactor">
    <cofactor evidence="1">
        <name>Zn(2+)</name>
        <dbReference type="ChEBI" id="CHEBI:29105"/>
    </cofactor>
</comment>
<dbReference type="STRING" id="1300347.I601_0108"/>
<dbReference type="InterPro" id="IPR013149">
    <property type="entry name" value="ADH-like_C"/>
</dbReference>
<dbReference type="CDD" id="cd08255">
    <property type="entry name" value="2-desacetyl-2-hydroxyethyl_bacteriochlorophyllide_like"/>
    <property type="match status" value="1"/>
</dbReference>
<dbReference type="GO" id="GO:0016491">
    <property type="term" value="F:oxidoreductase activity"/>
    <property type="evidence" value="ECO:0007669"/>
    <property type="project" value="UniProtKB-KW"/>
</dbReference>
<feature type="region of interest" description="Disordered" evidence="6">
    <location>
        <begin position="666"/>
        <end position="685"/>
    </location>
</feature>
<evidence type="ECO:0000256" key="2">
    <source>
        <dbReference type="ARBA" id="ARBA00008072"/>
    </source>
</evidence>
<dbReference type="InterPro" id="IPR013154">
    <property type="entry name" value="ADH-like_N"/>
</dbReference>
<evidence type="ECO:0000259" key="7">
    <source>
        <dbReference type="SMART" id="SM00829"/>
    </source>
</evidence>
<dbReference type="Gene3D" id="3.30.360.10">
    <property type="entry name" value="Dihydrodipicolinate Reductase, domain 2"/>
    <property type="match status" value="1"/>
</dbReference>
<accession>A0A1A9GFZ2</accession>
<dbReference type="PATRIC" id="fig|1300347.3.peg.110"/>
<feature type="region of interest" description="Disordered" evidence="6">
    <location>
        <begin position="380"/>
        <end position="410"/>
    </location>
</feature>
<dbReference type="Gene3D" id="3.90.180.10">
    <property type="entry name" value="Medium-chain alcohol dehydrogenases, catalytic domain"/>
    <property type="match status" value="1"/>
</dbReference>
<dbReference type="SMART" id="SM00829">
    <property type="entry name" value="PKS_ER"/>
    <property type="match status" value="1"/>
</dbReference>
<protein>
    <submittedName>
        <fullName evidence="8">D-arabitol-phosphate dehydrogenase</fullName>
        <ecNumber evidence="8">1.1.1.301</ecNumber>
    </submittedName>
</protein>
<name>A0A1A9GFZ2_9ACTN</name>
<dbReference type="EMBL" id="CP015079">
    <property type="protein sequence ID" value="ANH36562.1"/>
    <property type="molecule type" value="Genomic_DNA"/>
</dbReference>